<evidence type="ECO:0000256" key="7">
    <source>
        <dbReference type="ARBA" id="ARBA00023136"/>
    </source>
</evidence>
<dbReference type="SUPFAM" id="SSF81345">
    <property type="entry name" value="ABC transporter involved in vitamin B12 uptake, BtuC"/>
    <property type="match status" value="1"/>
</dbReference>
<dbReference type="Gene3D" id="1.10.3470.10">
    <property type="entry name" value="ABC transporter involved in vitamin B12 uptake, BtuC"/>
    <property type="match status" value="1"/>
</dbReference>
<dbReference type="AlphaFoldDB" id="A0A0M2F310"/>
<keyword evidence="5 8" id="KW-0812">Transmembrane</keyword>
<evidence type="ECO:0000256" key="3">
    <source>
        <dbReference type="ARBA" id="ARBA00022448"/>
    </source>
</evidence>
<dbReference type="GO" id="GO:0022857">
    <property type="term" value="F:transmembrane transporter activity"/>
    <property type="evidence" value="ECO:0007669"/>
    <property type="project" value="InterPro"/>
</dbReference>
<evidence type="ECO:0000256" key="4">
    <source>
        <dbReference type="ARBA" id="ARBA00022475"/>
    </source>
</evidence>
<dbReference type="InterPro" id="IPR000522">
    <property type="entry name" value="ABC_transptr_permease_BtuC"/>
</dbReference>
<dbReference type="CDD" id="cd06550">
    <property type="entry name" value="TM_ABC_iron-siderophores_like"/>
    <property type="match status" value="1"/>
</dbReference>
<comment type="subcellular location">
    <subcellularLocation>
        <location evidence="1">Cell membrane</location>
        <topology evidence="1">Multi-pass membrane protein</topology>
    </subcellularLocation>
</comment>
<reference evidence="9 10" key="1">
    <citation type="submission" date="2014-08" db="EMBL/GenBank/DDBJ databases">
        <title>Genome sequences of NCPPB Pectobacterium isolates.</title>
        <authorList>
            <person name="Glover R.H."/>
            <person name="Sapp M."/>
            <person name="Elphinstone J."/>
        </authorList>
    </citation>
    <scope>NUCLEOTIDE SEQUENCE [LARGE SCALE GENOMIC DNA]</scope>
    <source>
        <strain evidence="9 10">LMG 21372</strain>
    </source>
</reference>
<keyword evidence="3" id="KW-0813">Transport</keyword>
<keyword evidence="7 8" id="KW-0472">Membrane</keyword>
<dbReference type="STRING" id="180957.B5S52_12870"/>
<sequence>MKSFYYSLGLVFLACMIVVSLFVGAGQLNMQAVWNDPEMRDIFFISRVPRTLALLLAGSAMSVAGLIMQLLTQNRFVEPSLAGTTQSASLGLLVVMIAVPGATIFTKMVVASLFALAGTFLFMMLLQRIVLKSALVVPLVGIMLGAVISSITTFGAMYFDLLQALGSWESGDFSGVLQGRYELLWLVGALTLVACWIADRFTVAGMGREFSVNVGLNYRQVMMMGLGIIAIVSGVVVVVVGSLPFIGLIVPNLISMMMGDNVRKTIPWVCLLGGGLVLCCDIISRVIRYPFEIPVSVILGVIGAAVFLLLLLSQKRHVSQ</sequence>
<feature type="transmembrane region" description="Helical" evidence="8">
    <location>
        <begin position="266"/>
        <end position="287"/>
    </location>
</feature>
<evidence type="ECO:0000256" key="8">
    <source>
        <dbReference type="SAM" id="Phobius"/>
    </source>
</evidence>
<evidence type="ECO:0000256" key="2">
    <source>
        <dbReference type="ARBA" id="ARBA00007935"/>
    </source>
</evidence>
<dbReference type="Proteomes" id="UP000029435">
    <property type="component" value="Unassembled WGS sequence"/>
</dbReference>
<dbReference type="PROSITE" id="PS51257">
    <property type="entry name" value="PROKAR_LIPOPROTEIN"/>
    <property type="match status" value="1"/>
</dbReference>
<feature type="transmembrane region" description="Helical" evidence="8">
    <location>
        <begin position="109"/>
        <end position="130"/>
    </location>
</feature>
<evidence type="ECO:0000313" key="10">
    <source>
        <dbReference type="Proteomes" id="UP000029435"/>
    </source>
</evidence>
<protein>
    <submittedName>
        <fullName evidence="9">Iron ABC transporter permease</fullName>
    </submittedName>
</protein>
<dbReference type="EMBL" id="JQOD01000002">
    <property type="protein sequence ID" value="KGA34379.1"/>
    <property type="molecule type" value="Genomic_DNA"/>
</dbReference>
<dbReference type="GO" id="GO:0033214">
    <property type="term" value="P:siderophore-iron import into cell"/>
    <property type="evidence" value="ECO:0007669"/>
    <property type="project" value="TreeGrafter"/>
</dbReference>
<feature type="transmembrane region" description="Helical" evidence="8">
    <location>
        <begin position="51"/>
        <end position="71"/>
    </location>
</feature>
<feature type="transmembrane region" description="Helical" evidence="8">
    <location>
        <begin position="293"/>
        <end position="312"/>
    </location>
</feature>
<feature type="transmembrane region" description="Helical" evidence="8">
    <location>
        <begin position="221"/>
        <end position="254"/>
    </location>
</feature>
<proteinExistence type="inferred from homology"/>
<gene>
    <name evidence="9" type="ORF">KU74_13010</name>
</gene>
<comment type="caution">
    <text evidence="9">The sequence shown here is derived from an EMBL/GenBank/DDBJ whole genome shotgun (WGS) entry which is preliminary data.</text>
</comment>
<feature type="transmembrane region" description="Helical" evidence="8">
    <location>
        <begin position="6"/>
        <end position="30"/>
    </location>
</feature>
<dbReference type="PANTHER" id="PTHR30472">
    <property type="entry name" value="FERRIC ENTEROBACTIN TRANSPORT SYSTEM PERMEASE PROTEIN"/>
    <property type="match status" value="1"/>
</dbReference>
<evidence type="ECO:0000313" key="9">
    <source>
        <dbReference type="EMBL" id="KGA34379.1"/>
    </source>
</evidence>
<dbReference type="OrthoDB" id="9811975at2"/>
<comment type="similarity">
    <text evidence="2">Belongs to the binding-protein-dependent transport system permease family. FecCD subfamily.</text>
</comment>
<dbReference type="GO" id="GO:0005886">
    <property type="term" value="C:plasma membrane"/>
    <property type="evidence" value="ECO:0007669"/>
    <property type="project" value="UniProtKB-SubCell"/>
</dbReference>
<keyword evidence="6 8" id="KW-1133">Transmembrane helix</keyword>
<dbReference type="InterPro" id="IPR037294">
    <property type="entry name" value="ABC_BtuC-like"/>
</dbReference>
<accession>A0A0M2F310</accession>
<dbReference type="PANTHER" id="PTHR30472:SF27">
    <property type="entry name" value="PETROBACTIN IMPORT SYSTEM PERMEASE PROTEIN YCLN"/>
    <property type="match status" value="1"/>
</dbReference>
<evidence type="ECO:0000256" key="1">
    <source>
        <dbReference type="ARBA" id="ARBA00004651"/>
    </source>
</evidence>
<name>A0A0M2F310_9GAMM</name>
<feature type="transmembrane region" description="Helical" evidence="8">
    <location>
        <begin position="183"/>
        <end position="201"/>
    </location>
</feature>
<dbReference type="Pfam" id="PF01032">
    <property type="entry name" value="FecCD"/>
    <property type="match status" value="1"/>
</dbReference>
<evidence type="ECO:0000256" key="6">
    <source>
        <dbReference type="ARBA" id="ARBA00022989"/>
    </source>
</evidence>
<keyword evidence="4" id="KW-1003">Cell membrane</keyword>
<evidence type="ECO:0000256" key="5">
    <source>
        <dbReference type="ARBA" id="ARBA00022692"/>
    </source>
</evidence>
<dbReference type="RefSeq" id="WP_039315567.1">
    <property type="nucleotide sequence ID" value="NZ_JAKNTB010000001.1"/>
</dbReference>
<organism evidence="9 10">
    <name type="scientific">Pectobacterium brasiliense</name>
    <dbReference type="NCBI Taxonomy" id="180957"/>
    <lineage>
        <taxon>Bacteria</taxon>
        <taxon>Pseudomonadati</taxon>
        <taxon>Pseudomonadota</taxon>
        <taxon>Gammaproteobacteria</taxon>
        <taxon>Enterobacterales</taxon>
        <taxon>Pectobacteriaceae</taxon>
        <taxon>Pectobacterium</taxon>
    </lineage>
</organism>
<feature type="transmembrane region" description="Helical" evidence="8">
    <location>
        <begin position="136"/>
        <end position="162"/>
    </location>
</feature>